<dbReference type="SMR" id="A0A1H6DZI9"/>
<reference evidence="3 4" key="2">
    <citation type="submission" date="2016-10" db="EMBL/GenBank/DDBJ databases">
        <authorList>
            <person name="Varghese N."/>
            <person name="Submissions S."/>
        </authorList>
    </citation>
    <scope>NUCLEOTIDE SEQUENCE [LARGE SCALE GENOMIC DNA]</scope>
    <source>
        <strain evidence="4">ATCC 20501</strain>
        <strain evidence="2 3">CGMCC 4.3529</strain>
    </source>
</reference>
<keyword evidence="3" id="KW-1185">Reference proteome</keyword>
<organism evidence="1 4">
    <name type="scientific">Saccharopolyspora kobensis</name>
    <dbReference type="NCBI Taxonomy" id="146035"/>
    <lineage>
        <taxon>Bacteria</taxon>
        <taxon>Bacillati</taxon>
        <taxon>Actinomycetota</taxon>
        <taxon>Actinomycetes</taxon>
        <taxon>Pseudonocardiales</taxon>
        <taxon>Pseudonocardiaceae</taxon>
        <taxon>Saccharopolyspora</taxon>
    </lineage>
</organism>
<dbReference type="EMBL" id="FNVB01000008">
    <property type="protein sequence ID" value="SEG90770.1"/>
    <property type="molecule type" value="Genomic_DNA"/>
</dbReference>
<dbReference type="Proteomes" id="UP000236729">
    <property type="component" value="Unassembled WGS sequence"/>
</dbReference>
<name>A0A1H6DZI9_9PSEU</name>
<evidence type="ECO:0000313" key="1">
    <source>
        <dbReference type="EMBL" id="SEG90770.1"/>
    </source>
</evidence>
<protein>
    <recommendedName>
        <fullName evidence="5">Phage gp6-like head-tail connector protein</fullName>
    </recommendedName>
</protein>
<dbReference type="EMBL" id="FOME01000007">
    <property type="protein sequence ID" value="SFD93729.1"/>
    <property type="molecule type" value="Genomic_DNA"/>
</dbReference>
<accession>A0A1I1WFG7</accession>
<evidence type="ECO:0000313" key="4">
    <source>
        <dbReference type="Proteomes" id="UP000236729"/>
    </source>
</evidence>
<accession>A0A1H6DZI9</accession>
<dbReference type="AlphaFoldDB" id="A0A1H6DZI9"/>
<gene>
    <name evidence="1" type="ORF">SAMN02982929_05309</name>
    <name evidence="2" type="ORF">SAMN05216506_107285</name>
</gene>
<dbReference type="Proteomes" id="UP000199690">
    <property type="component" value="Unassembled WGS sequence"/>
</dbReference>
<sequence>MTQEGPTMFATAEDLRRFLRRTTIDTDAANLVLNLAGQAIRAELGQQLDHVTGDTYVCGPGEGRVLLLPELPVTAVTSVAEYGQQLVEGDDYEWSHAGTLTRLGGAWPAAARSVVVTYDHGHPEPPPVLRAVCVQVAARVFVNPQATTSLSIGDYARSWSSTTGAGRTGHLELTDYERRLLRGLRP</sequence>
<dbReference type="RefSeq" id="WP_143185901.1">
    <property type="nucleotide sequence ID" value="NZ_FNVB01000008.1"/>
</dbReference>
<evidence type="ECO:0008006" key="5">
    <source>
        <dbReference type="Google" id="ProtNLM"/>
    </source>
</evidence>
<reference evidence="1" key="1">
    <citation type="submission" date="2016-10" db="EMBL/GenBank/DDBJ databases">
        <authorList>
            <person name="de Groot N.N."/>
        </authorList>
    </citation>
    <scope>NUCLEOTIDE SEQUENCE [LARGE SCALE GENOMIC DNA]</scope>
    <source>
        <strain evidence="1">ATCC 20501</strain>
    </source>
</reference>
<evidence type="ECO:0000313" key="3">
    <source>
        <dbReference type="Proteomes" id="UP000199690"/>
    </source>
</evidence>
<proteinExistence type="predicted"/>
<evidence type="ECO:0000313" key="2">
    <source>
        <dbReference type="EMBL" id="SFD93729.1"/>
    </source>
</evidence>